<protein>
    <recommendedName>
        <fullName evidence="2">DUF3020 domain-containing protein</fullName>
    </recommendedName>
</protein>
<feature type="compositionally biased region" description="Basic and acidic residues" evidence="1">
    <location>
        <begin position="506"/>
        <end position="522"/>
    </location>
</feature>
<feature type="compositionally biased region" description="Low complexity" evidence="1">
    <location>
        <begin position="465"/>
        <end position="476"/>
    </location>
</feature>
<feature type="region of interest" description="Disordered" evidence="1">
    <location>
        <begin position="454"/>
        <end position="544"/>
    </location>
</feature>
<keyword evidence="4" id="KW-1185">Reference proteome</keyword>
<feature type="domain" description="DUF3020" evidence="2">
    <location>
        <begin position="389"/>
        <end position="433"/>
    </location>
</feature>
<organism evidence="3 4">
    <name type="scientific">Entomortierella chlamydospora</name>
    <dbReference type="NCBI Taxonomy" id="101097"/>
    <lineage>
        <taxon>Eukaryota</taxon>
        <taxon>Fungi</taxon>
        <taxon>Fungi incertae sedis</taxon>
        <taxon>Mucoromycota</taxon>
        <taxon>Mortierellomycotina</taxon>
        <taxon>Mortierellomycetes</taxon>
        <taxon>Mortierellales</taxon>
        <taxon>Mortierellaceae</taxon>
        <taxon>Entomortierella</taxon>
    </lineage>
</organism>
<feature type="region of interest" description="Disordered" evidence="1">
    <location>
        <begin position="272"/>
        <end position="315"/>
    </location>
</feature>
<comment type="caution">
    <text evidence="3">The sequence shown here is derived from an EMBL/GenBank/DDBJ whole genome shotgun (WGS) entry which is preliminary data.</text>
</comment>
<dbReference type="Proteomes" id="UP000703661">
    <property type="component" value="Unassembled WGS sequence"/>
</dbReference>
<evidence type="ECO:0000256" key="1">
    <source>
        <dbReference type="SAM" id="MobiDB-lite"/>
    </source>
</evidence>
<evidence type="ECO:0000313" key="4">
    <source>
        <dbReference type="Proteomes" id="UP000703661"/>
    </source>
</evidence>
<feature type="compositionally biased region" description="Polar residues" evidence="1">
    <location>
        <begin position="118"/>
        <end position="128"/>
    </location>
</feature>
<gene>
    <name evidence="3" type="ORF">BGZ80_000702</name>
</gene>
<sequence>MGFNSQGNNNNNSNGTAFNARSSYNTRIRSRRDSLQQSSVAFSPAMGYNSPNGSSQISLNAGANSIYSHQPRLGYIWSGANVAGGSSRNRCLSTSSVDSNASSVGLSNITPALAAMSVQHNQQGSTTNSPYQSYSSSPQQGNFHNYYQQQSSSESSYPYSSPFSSPLSQSQVPTYDSLSIATTNIVTDIYGTAQPTHSGTDVMYSSPSPYNAARYGSSSISLAPSLYSEPNNTTGDNGTRAFEYADQYQQSQGQYYNQQTQQGLGIMATGDMVRGMSSSPENDDDEDGQQDQQQRQQQSSGMKRSPSMSNNLQSPDDIQAVIGKDGKTLVYICPKCDPSKVVEFTTKSNLKRHLENKNIHNTPYERRRDQKRWQGHEKKQVSRDETTLRMRKWRNCNPEKNRFNDMRCRVYRNARKIYGDIYSEVKEEYIRSEIERRKQNMIIRNSRRAEWVNQAAADGSPNNGSLDDSSESSSESPVSATAFMFNGNSVNPPSSPNDSSIKSGKQKPDESKFLQDLKENKLPPRRRSRSAMYTAPNNSSALSTTETATTAAVTLSENSFGSVGPYTGSLGADPFGYNSSTQTTRRLRKRRAASDNSDAYRQNQSQTFSNTGALGGYPSIVGGSYQGYMDSNQQLQMLEQKYSTGIGPQSLLVGKNDIQQQQQQQGQENLDTVVEAMEISQAAGLTGNENNNSNGATDTTTTGSTSVFYGDRDASAWLSSSATYNTQNLAGSAQAEDGSRGFPFPVIRDRKELARAAGVRVDIPQQPHPLAPNQWINGIKSGASADDMVSGSATSLESPALNRHDHSSIAGSPLSAALPSPMHGRDGSDDCVTNNNNNLNNGFRNNGYKNMMTKTKGSNFEVFGLPSVQLPLYGQSLSTSESGLFTTTDSTPMNENNYLAKDQGFARRHSTAMANLSYL</sequence>
<evidence type="ECO:0000313" key="3">
    <source>
        <dbReference type="EMBL" id="KAG0011415.1"/>
    </source>
</evidence>
<feature type="region of interest" description="Disordered" evidence="1">
    <location>
        <begin position="354"/>
        <end position="385"/>
    </location>
</feature>
<evidence type="ECO:0000259" key="2">
    <source>
        <dbReference type="Pfam" id="PF11223"/>
    </source>
</evidence>
<feature type="compositionally biased region" description="Low complexity" evidence="1">
    <location>
        <begin position="488"/>
        <end position="500"/>
    </location>
</feature>
<feature type="compositionally biased region" description="Low complexity" evidence="1">
    <location>
        <begin position="834"/>
        <end position="845"/>
    </location>
</feature>
<accession>A0A9P6SYA4</accession>
<feature type="region of interest" description="Disordered" evidence="1">
    <location>
        <begin position="574"/>
        <end position="613"/>
    </location>
</feature>
<name>A0A9P6SYA4_9FUNG</name>
<feature type="region of interest" description="Disordered" evidence="1">
    <location>
        <begin position="784"/>
        <end position="845"/>
    </location>
</feature>
<feature type="region of interest" description="Disordered" evidence="1">
    <location>
        <begin position="684"/>
        <end position="704"/>
    </location>
</feature>
<proteinExistence type="predicted"/>
<dbReference type="Pfam" id="PF11223">
    <property type="entry name" value="DUF3020"/>
    <property type="match status" value="1"/>
</dbReference>
<dbReference type="InterPro" id="IPR021386">
    <property type="entry name" value="SPP41_DUF3020"/>
</dbReference>
<dbReference type="AlphaFoldDB" id="A0A9P6SYA4"/>
<feature type="compositionally biased region" description="Low complexity" evidence="1">
    <location>
        <begin position="690"/>
        <end position="704"/>
    </location>
</feature>
<dbReference type="EMBL" id="JAAAID010001152">
    <property type="protein sequence ID" value="KAG0011415.1"/>
    <property type="molecule type" value="Genomic_DNA"/>
</dbReference>
<feature type="compositionally biased region" description="Polar residues" evidence="1">
    <location>
        <begin position="299"/>
        <end position="315"/>
    </location>
</feature>
<feature type="compositionally biased region" description="Low complexity" evidence="1">
    <location>
        <begin position="129"/>
        <end position="170"/>
    </location>
</feature>
<feature type="compositionally biased region" description="Polar residues" evidence="1">
    <location>
        <begin position="594"/>
        <end position="612"/>
    </location>
</feature>
<feature type="region of interest" description="Disordered" evidence="1">
    <location>
        <begin position="118"/>
        <end position="170"/>
    </location>
</feature>
<reference evidence="3" key="1">
    <citation type="journal article" date="2020" name="Fungal Divers.">
        <title>Resolving the Mortierellaceae phylogeny through synthesis of multi-gene phylogenetics and phylogenomics.</title>
        <authorList>
            <person name="Vandepol N."/>
            <person name="Liber J."/>
            <person name="Desiro A."/>
            <person name="Na H."/>
            <person name="Kennedy M."/>
            <person name="Barry K."/>
            <person name="Grigoriev I.V."/>
            <person name="Miller A.N."/>
            <person name="O'Donnell K."/>
            <person name="Stajich J.E."/>
            <person name="Bonito G."/>
        </authorList>
    </citation>
    <scope>NUCLEOTIDE SEQUENCE</scope>
    <source>
        <strain evidence="3">NRRL 2769</strain>
    </source>
</reference>